<gene>
    <name evidence="2" type="ORF">JOC49_000757</name>
</gene>
<comment type="caution">
    <text evidence="2">The sequence shown here is derived from an EMBL/GenBank/DDBJ whole genome shotgun (WGS) entry which is preliminary data.</text>
</comment>
<reference evidence="2 3" key="1">
    <citation type="submission" date="2021-01" db="EMBL/GenBank/DDBJ databases">
        <title>Genomic Encyclopedia of Type Strains, Phase IV (KMG-IV): sequencing the most valuable type-strain genomes for metagenomic binning, comparative biology and taxonomic classification.</title>
        <authorList>
            <person name="Goeker M."/>
        </authorList>
    </citation>
    <scope>NUCLEOTIDE SEQUENCE [LARGE SCALE GENOMIC DNA]</scope>
    <source>
        <strain evidence="2 3">DSM 24436</strain>
    </source>
</reference>
<evidence type="ECO:0000259" key="1">
    <source>
        <dbReference type="Pfam" id="PF13679"/>
    </source>
</evidence>
<organism evidence="2 3">
    <name type="scientific">Fusibacter tunisiensis</name>
    <dbReference type="NCBI Taxonomy" id="1008308"/>
    <lineage>
        <taxon>Bacteria</taxon>
        <taxon>Bacillati</taxon>
        <taxon>Bacillota</taxon>
        <taxon>Clostridia</taxon>
        <taxon>Eubacteriales</taxon>
        <taxon>Eubacteriales Family XII. Incertae Sedis</taxon>
        <taxon>Fusibacter</taxon>
    </lineage>
</organism>
<proteinExistence type="predicted"/>
<dbReference type="PANTHER" id="PTHR13369">
    <property type="match status" value="1"/>
</dbReference>
<dbReference type="CDD" id="cd02440">
    <property type="entry name" value="AdoMet_MTases"/>
    <property type="match status" value="1"/>
</dbReference>
<protein>
    <submittedName>
        <fullName evidence="2">SAM-dependent methyltransferase</fullName>
    </submittedName>
</protein>
<dbReference type="Proteomes" id="UP000767854">
    <property type="component" value="Unassembled WGS sequence"/>
</dbReference>
<dbReference type="GO" id="GO:0008168">
    <property type="term" value="F:methyltransferase activity"/>
    <property type="evidence" value="ECO:0007669"/>
    <property type="project" value="UniProtKB-KW"/>
</dbReference>
<evidence type="ECO:0000313" key="2">
    <source>
        <dbReference type="EMBL" id="MBM7561237.1"/>
    </source>
</evidence>
<dbReference type="PANTHER" id="PTHR13369:SF3">
    <property type="entry name" value="METHYLTRANSFERASE DOMAIN-CONTAINING PROTEIN"/>
    <property type="match status" value="1"/>
</dbReference>
<dbReference type="RefSeq" id="WP_204662522.1">
    <property type="nucleotide sequence ID" value="NZ_JAFBDT010000004.1"/>
</dbReference>
<evidence type="ECO:0000313" key="3">
    <source>
        <dbReference type="Proteomes" id="UP000767854"/>
    </source>
</evidence>
<accession>A0ABS2MPB5</accession>
<name>A0ABS2MPB5_9FIRM</name>
<dbReference type="Pfam" id="PF13679">
    <property type="entry name" value="Methyltransf_32"/>
    <property type="match status" value="1"/>
</dbReference>
<dbReference type="InterPro" id="IPR025714">
    <property type="entry name" value="Methyltranfer_dom"/>
</dbReference>
<keyword evidence="3" id="KW-1185">Reference proteome</keyword>
<dbReference type="SUPFAM" id="SSF53335">
    <property type="entry name" value="S-adenosyl-L-methionine-dependent methyltransferases"/>
    <property type="match status" value="1"/>
</dbReference>
<dbReference type="EMBL" id="JAFBDT010000004">
    <property type="protein sequence ID" value="MBM7561237.1"/>
    <property type="molecule type" value="Genomic_DNA"/>
</dbReference>
<dbReference type="Gene3D" id="3.40.50.150">
    <property type="entry name" value="Vaccinia Virus protein VP39"/>
    <property type="match status" value="1"/>
</dbReference>
<dbReference type="InterPro" id="IPR029063">
    <property type="entry name" value="SAM-dependent_MTases_sf"/>
</dbReference>
<dbReference type="GO" id="GO:0032259">
    <property type="term" value="P:methylation"/>
    <property type="evidence" value="ECO:0007669"/>
    <property type="project" value="UniProtKB-KW"/>
</dbReference>
<sequence>MKQDLYKSIKNKELILGVVSNLKKGIESAAHKIEIRPVTVQDEFKYQVTSYVDSKVFHDNMDANALISYLENLLGIFFRQGVFFTSSADYQILYSKKMKEKILKKPPSKFLTQPTHNRVKRYLIPEGEPCDFMVYLGVMDASGKVFKKRYDKFRQLNKYLEFVSDSLKALDLSHKIRIVDFGCGKAYLTFALYYYLVTTLKLDVEIVGLDLKADVIEFCNETANALNYKGLIFKKGDIRTYNQSERVDMVVSLHACDTATDAALVKAVEWGAGVIFAVPCCQHELFKQIDHPAMMPLLKHGVVKDKLVTLVTDTLRATALESRGYEVQLLEFIDLAHTPKNILIRAYKSQGTDATQEKALETYKAFKREWHVEPAIEALIEKSNNKL</sequence>
<feature type="domain" description="Methyltransferase" evidence="1">
    <location>
        <begin position="151"/>
        <end position="287"/>
    </location>
</feature>
<keyword evidence="2" id="KW-0808">Transferase</keyword>
<keyword evidence="2" id="KW-0489">Methyltransferase</keyword>